<evidence type="ECO:0008006" key="4">
    <source>
        <dbReference type="Google" id="ProtNLM"/>
    </source>
</evidence>
<dbReference type="EMBL" id="JBEWTB010000002">
    <property type="protein sequence ID" value="MET4755432.1"/>
    <property type="molecule type" value="Genomic_DNA"/>
</dbReference>
<evidence type="ECO:0000313" key="3">
    <source>
        <dbReference type="Proteomes" id="UP001549366"/>
    </source>
</evidence>
<proteinExistence type="predicted"/>
<gene>
    <name evidence="2" type="ORF">V5J35_000624</name>
</gene>
<keyword evidence="3" id="KW-1185">Reference proteome</keyword>
<keyword evidence="1" id="KW-1133">Transmembrane helix</keyword>
<name>A0ABV2SCE7_9GAMM</name>
<dbReference type="InterPro" id="IPR021320">
    <property type="entry name" value="DUF2905"/>
</dbReference>
<organism evidence="2 3">
    <name type="scientific">Endozoicomonas lisbonensis</name>
    <dbReference type="NCBI Taxonomy" id="3120522"/>
    <lineage>
        <taxon>Bacteria</taxon>
        <taxon>Pseudomonadati</taxon>
        <taxon>Pseudomonadota</taxon>
        <taxon>Gammaproteobacteria</taxon>
        <taxon>Oceanospirillales</taxon>
        <taxon>Endozoicomonadaceae</taxon>
        <taxon>Endozoicomonas</taxon>
    </lineage>
</organism>
<evidence type="ECO:0000256" key="1">
    <source>
        <dbReference type="SAM" id="Phobius"/>
    </source>
</evidence>
<dbReference type="PANTHER" id="PTHR36443:SF1">
    <property type="entry name" value="BSR5223 PROTEIN"/>
    <property type="match status" value="1"/>
</dbReference>
<accession>A0ABV2SCE7</accession>
<evidence type="ECO:0000313" key="2">
    <source>
        <dbReference type="EMBL" id="MET4755432.1"/>
    </source>
</evidence>
<dbReference type="PANTHER" id="PTHR36443">
    <property type="entry name" value="BSR5223 PROTEIN"/>
    <property type="match status" value="1"/>
</dbReference>
<reference evidence="2 3" key="1">
    <citation type="submission" date="2024-06" db="EMBL/GenBank/DDBJ databases">
        <title>Genomic Encyclopedia of Type Strains, Phase V (KMG-V): Genome sequencing to study the core and pangenomes of soil and plant-associated prokaryotes.</title>
        <authorList>
            <person name="Whitman W."/>
        </authorList>
    </citation>
    <scope>NUCLEOTIDE SEQUENCE [LARGE SCALE GENOMIC DNA]</scope>
    <source>
        <strain evidence="2 3">NE40</strain>
    </source>
</reference>
<comment type="caution">
    <text evidence="2">The sequence shown here is derived from an EMBL/GenBank/DDBJ whole genome shotgun (WGS) entry which is preliminary data.</text>
</comment>
<feature type="transmembrane region" description="Helical" evidence="1">
    <location>
        <begin position="45"/>
        <end position="66"/>
    </location>
</feature>
<dbReference type="Proteomes" id="UP001549366">
    <property type="component" value="Unassembled WGS sequence"/>
</dbReference>
<sequence length="67" mass="7555">MPKVLIVIGLLCLTIGLLMHFAPGLLKWFGHLPGDIRIETENTRIYIPITSMILVSLALTIITNLWR</sequence>
<keyword evidence="1" id="KW-0812">Transmembrane</keyword>
<dbReference type="RefSeq" id="WP_354009856.1">
    <property type="nucleotide sequence ID" value="NZ_JBEWTA010000001.1"/>
</dbReference>
<dbReference type="Pfam" id="PF11146">
    <property type="entry name" value="DUF2905"/>
    <property type="match status" value="1"/>
</dbReference>
<keyword evidence="1" id="KW-0472">Membrane</keyword>
<protein>
    <recommendedName>
        <fullName evidence="4">DUF2905 domain-containing protein</fullName>
    </recommendedName>
</protein>